<evidence type="ECO:0000313" key="2">
    <source>
        <dbReference type="EMBL" id="GIE48587.1"/>
    </source>
</evidence>
<proteinExistence type="predicted"/>
<dbReference type="Pfam" id="PF13228">
    <property type="entry name" value="DUF4037"/>
    <property type="match status" value="1"/>
</dbReference>
<evidence type="ECO:0000313" key="3">
    <source>
        <dbReference type="Proteomes" id="UP000647172"/>
    </source>
</evidence>
<dbReference type="Proteomes" id="UP000647172">
    <property type="component" value="Unassembled WGS sequence"/>
</dbReference>
<feature type="domain" description="DUF4037" evidence="1">
    <location>
        <begin position="118"/>
        <end position="216"/>
    </location>
</feature>
<dbReference type="EMBL" id="BOMQ01000026">
    <property type="protein sequence ID" value="GIE48587.1"/>
    <property type="molecule type" value="Genomic_DNA"/>
</dbReference>
<gene>
    <name evidence="2" type="ORF">Ani05nite_21210</name>
</gene>
<accession>A0A919JFI2</accession>
<dbReference type="AlphaFoldDB" id="A0A919JFI2"/>
<organism evidence="2 3">
    <name type="scientific">Actinoplanes nipponensis</name>
    <dbReference type="NCBI Taxonomy" id="135950"/>
    <lineage>
        <taxon>Bacteria</taxon>
        <taxon>Bacillati</taxon>
        <taxon>Actinomycetota</taxon>
        <taxon>Actinomycetes</taxon>
        <taxon>Micromonosporales</taxon>
        <taxon>Micromonosporaceae</taxon>
        <taxon>Actinoplanes</taxon>
    </lineage>
</organism>
<keyword evidence="3" id="KW-1185">Reference proteome</keyword>
<name>A0A919JFI2_9ACTN</name>
<reference evidence="2" key="1">
    <citation type="submission" date="2021-01" db="EMBL/GenBank/DDBJ databases">
        <title>Whole genome shotgun sequence of Actinoplanes nipponensis NBRC 14063.</title>
        <authorList>
            <person name="Komaki H."/>
            <person name="Tamura T."/>
        </authorList>
    </citation>
    <scope>NUCLEOTIDE SEQUENCE</scope>
    <source>
        <strain evidence="2">NBRC 14063</strain>
    </source>
</reference>
<sequence length="352" mass="36619">MSGIALSRRFYTQAVRPLLGGRPHAAALLGAGSEVLGFDDDVSTDHDFGPRVQVFLPAGVAPPSLAGLPATFEGHPTVFAAADRDGGPCHQVEVTTPGAFFARRLGVDPAAGMGLADWLLTPTQTLATLTAGAVFHDPAGELARRRAALRWYPGDVWRYALAAGWLRVAQEEAFVGRAGGAGDDLGSRLVAVRLVRELVRLAFLVERRWAPYPKWLGSGFARLDLAATAGPALAAAAAAADWRDREDALVTAAGVLIAATNELGLAAPVDPAPRAFHGRDIRVPGAERLTVALTAAITDPPVVALVEGFGGRRGGPVPTVPGTIDQLTDSTEILGDAGRRRRAAALLGLPPG</sequence>
<evidence type="ECO:0000259" key="1">
    <source>
        <dbReference type="Pfam" id="PF13228"/>
    </source>
</evidence>
<comment type="caution">
    <text evidence="2">The sequence shown here is derived from an EMBL/GenBank/DDBJ whole genome shotgun (WGS) entry which is preliminary data.</text>
</comment>
<protein>
    <recommendedName>
        <fullName evidence="1">DUF4037 domain-containing protein</fullName>
    </recommendedName>
</protein>
<dbReference type="RefSeq" id="WP_203767268.1">
    <property type="nucleotide sequence ID" value="NZ_BAAAYJ010000114.1"/>
</dbReference>
<dbReference type="InterPro" id="IPR025117">
    <property type="entry name" value="DUF4037"/>
</dbReference>